<dbReference type="EMBL" id="MH027376">
    <property type="protein sequence ID" value="AVR53487.1"/>
    <property type="molecule type" value="mRNA"/>
</dbReference>
<keyword evidence="5" id="KW-0946">Virion</keyword>
<dbReference type="GO" id="GO:0075732">
    <property type="term" value="P:viral penetration into host nucleus"/>
    <property type="evidence" value="ECO:0007669"/>
    <property type="project" value="UniProtKB-KW"/>
</dbReference>
<dbReference type="GO" id="GO:0019072">
    <property type="term" value="P:viral genome packaging"/>
    <property type="evidence" value="ECO:0007669"/>
    <property type="project" value="InterPro"/>
</dbReference>
<reference evidence="9" key="1">
    <citation type="submission" date="2009-12" db="EMBL/GenBank/DDBJ databases">
        <authorList>
            <person name="Tai S.-H."/>
            <person name="Niikura M."/>
            <person name="Cheng H.H."/>
            <person name="Kruger J.M."/>
            <person name="Wise A.G."/>
            <person name="Maes R.K."/>
        </authorList>
    </citation>
    <scope>NUCLEOTIDE SEQUENCE</scope>
    <source>
        <strain evidence="9">C-27</strain>
    </source>
</reference>
<dbReference type="RefSeq" id="YP_003331556.1">
    <property type="nucleotide sequence ID" value="NC_013590.2"/>
</dbReference>
<evidence type="ECO:0000256" key="7">
    <source>
        <dbReference type="ARBA" id="ARBA00023296"/>
    </source>
</evidence>
<keyword evidence="3" id="KW-1048">Host nucleus</keyword>
<keyword evidence="4" id="KW-1188">Viral release from host cell</keyword>
<name>D1FXV7_FHV1</name>
<dbReference type="GO" id="GO:0046718">
    <property type="term" value="P:symbiont entry into host cell"/>
    <property type="evidence" value="ECO:0007669"/>
    <property type="project" value="UniProtKB-KW"/>
</dbReference>
<dbReference type="KEGG" id="vg:8658566"/>
<sequence length="623" mass="70241">MSLYRSYIKTLFRIKEINHWYHLLERRSCRRRVIMTGRVEYVFDSMRITNIGDDLILSDTRNFITPTFPVDYWREPTFYLNEKTTPESLDVRRKAAAAALDNLTHQKLLGETDIEDRLYPLEQQVLNVANALASLEEVAREAETADAEMDKDTRPLQSNGGSRSDETPGGLEVQITKNDTPLAYETNLAIDFLTMVYLGRAAGSNGISFGSWYRALQDRLITDRPLTTRSIDYRDGRMSKTFMTATIMSLQSCARLYIGNRAYSAFECAVLCLHLLHRELDKGIMTHPPTTFSDLIEHLPTSLDIIANTLGTMPSGRVIYIYNIDKLPRHQFQAPNGGRYEHHALEDHSVLNLLLQFKVLPPIPGHIKGGPPAIAIDIDQTAFVDPVNRAAAAFLGRAHNLFLTEDQTLLRATINTITSLLLLRRLLWNGNIYTDKLRNNFQLGTLIPQTASIQMLGTLTRGATGGDLGAPLTIKSESHNLEFLCSRYILPIYTSMPDVEITQLFPGLTALCLDAQALIAQTRTARRVVQVKTGRLQDNLIRLVGLELENRRRTGTVPIGEVITAHDAISLQTEHGLGLLMQQPRLRASLEENHRLWQFNIGSDYDLIYFLCLGYIPQFTASI</sequence>
<reference evidence="9 13" key="2">
    <citation type="journal article" date="2010" name="Virology">
        <title>Complete genomic sequence and an infectious BAC clone of feline herpesvirus-1 (FHV-1).</title>
        <authorList>
            <person name="Tai S.H."/>
            <person name="Niikura M."/>
            <person name="Cheng H.H."/>
            <person name="Kruger J.M."/>
            <person name="Wise A.G."/>
            <person name="Maes R.K."/>
        </authorList>
    </citation>
    <scope>NUCLEOTIDE SEQUENCE [LARGE SCALE GENOMIC DNA]</scope>
    <source>
        <strain evidence="9">C-27</strain>
    </source>
</reference>
<feature type="region of interest" description="Disordered" evidence="8">
    <location>
        <begin position="141"/>
        <end position="176"/>
    </location>
</feature>
<keyword evidence="1" id="KW-1163">Viral penetration into host nucleus</keyword>
<proteinExistence type="evidence at transcript level"/>
<protein>
    <submittedName>
        <fullName evidence="9">DNA packaging tegument protein UL25</fullName>
    </submittedName>
</protein>
<keyword evidence="7" id="KW-1160">Virus entry into host cell</keyword>
<reference evidence="11" key="4">
    <citation type="submission" date="2018-03" db="EMBL/GenBank/DDBJ databases">
        <title>Feline Herpesvirus 1 isolate HR-1.</title>
        <authorList>
            <person name="Tian J."/>
            <person name="Liu Y."/>
            <person name="Liu X."/>
            <person name="Sun X."/>
            <person name="Zhang J."/>
            <person name="Qu L."/>
        </authorList>
    </citation>
    <scope>NUCLEOTIDE SEQUENCE</scope>
    <source>
        <strain evidence="11">HR-1</strain>
    </source>
</reference>
<dbReference type="Proteomes" id="UP000149016">
    <property type="component" value="Segment"/>
</dbReference>
<dbReference type="HAMAP" id="MF_04025">
    <property type="entry name" value="HSV_CVC2"/>
    <property type="match status" value="1"/>
</dbReference>
<dbReference type="OrthoDB" id="4434at10239"/>
<dbReference type="EMBL" id="FJ478159">
    <property type="protein sequence ID" value="ACT88333.1"/>
    <property type="molecule type" value="Genomic_DNA"/>
</dbReference>
<dbReference type="Pfam" id="PF01499">
    <property type="entry name" value="Herpes_UL25"/>
    <property type="match status" value="1"/>
</dbReference>
<dbReference type="GO" id="GO:0043657">
    <property type="term" value="C:host cell"/>
    <property type="evidence" value="ECO:0007669"/>
    <property type="project" value="GOC"/>
</dbReference>
<keyword evidence="6" id="KW-0231">Viral genome packaging</keyword>
<organismHost>
    <name type="scientific">Felidae</name>
    <name type="common">cat family</name>
    <dbReference type="NCBI Taxonomy" id="9681"/>
</organismHost>
<dbReference type="GeneID" id="8658566"/>
<evidence type="ECO:0000313" key="13">
    <source>
        <dbReference type="Proteomes" id="UP000149016"/>
    </source>
</evidence>
<keyword evidence="13" id="KW-1185">Reference proteome</keyword>
<organism evidence="9 13">
    <name type="scientific">Feline herpesvirus 1</name>
    <name type="common">FeHV-1</name>
    <name type="synonym">Feline viral rhinotracheitis virus</name>
    <dbReference type="NCBI Taxonomy" id="10334"/>
    <lineage>
        <taxon>Viruses</taxon>
        <taxon>Duplodnaviria</taxon>
        <taxon>Heunggongvirae</taxon>
        <taxon>Peploviricota</taxon>
        <taxon>Herviviricetes</taxon>
        <taxon>Herpesvirales</taxon>
        <taxon>Orthoherpesviridae</taxon>
        <taxon>Alphaherpesvirinae</taxon>
        <taxon>Varicellovirus</taxon>
        <taxon>Varicellovirus felidalpha1</taxon>
    </lineage>
</organism>
<evidence type="ECO:0000313" key="9">
    <source>
        <dbReference type="EMBL" id="ACT88333.1"/>
    </source>
</evidence>
<evidence type="ECO:0000313" key="10">
    <source>
        <dbReference type="EMBL" id="ANG65553.1"/>
    </source>
</evidence>
<dbReference type="Proteomes" id="UP000098246">
    <property type="component" value="Segment"/>
</dbReference>
<feature type="compositionally biased region" description="Basic and acidic residues" evidence="8">
    <location>
        <begin position="141"/>
        <end position="154"/>
    </location>
</feature>
<evidence type="ECO:0000256" key="4">
    <source>
        <dbReference type="ARBA" id="ARBA00022612"/>
    </source>
</evidence>
<dbReference type="GO" id="GO:0019028">
    <property type="term" value="C:viral capsid"/>
    <property type="evidence" value="ECO:0007669"/>
    <property type="project" value="UniProtKB-KW"/>
</dbReference>
<evidence type="ECO:0000256" key="6">
    <source>
        <dbReference type="ARBA" id="ARBA00023219"/>
    </source>
</evidence>
<accession>D1FXV7</accession>
<dbReference type="EMBL" id="KR296657">
    <property type="protein sequence ID" value="ANG65553.1"/>
    <property type="molecule type" value="Genomic_DNA"/>
</dbReference>
<evidence type="ECO:0000313" key="11">
    <source>
        <dbReference type="EMBL" id="AVR53487.1"/>
    </source>
</evidence>
<gene>
    <name evidence="9" type="primary">UL25</name>
</gene>
<dbReference type="InterPro" id="IPR002493">
    <property type="entry name" value="Herpes_UL25"/>
</dbReference>
<evidence type="ECO:0000256" key="8">
    <source>
        <dbReference type="SAM" id="MobiDB-lite"/>
    </source>
</evidence>
<evidence type="ECO:0000313" key="12">
    <source>
        <dbReference type="Proteomes" id="UP000098246"/>
    </source>
</evidence>
<keyword evidence="2" id="KW-0167">Capsid protein</keyword>
<reference evidence="10 12" key="3">
    <citation type="submission" date="2015-04" db="EMBL/GenBank/DDBJ databases">
        <title>Diversity among historical and modern clinical isolates of feline herpesvirus 1.</title>
        <authorList>
            <person name="Vaz P.K."/>
            <person name="Job N."/>
            <person name="Horsington J."/>
            <person name="Hartley C.A."/>
            <person name="Ficorilli N."/>
            <person name="Browning G.F."/>
            <person name="Devlin J.M."/>
        </authorList>
    </citation>
    <scope>NUCLEOTIDE SEQUENCE [LARGE SCALE GENOMIC DNA]</scope>
    <source>
        <strain evidence="10">Feligen</strain>
    </source>
</reference>
<evidence type="ECO:0000256" key="5">
    <source>
        <dbReference type="ARBA" id="ARBA00022844"/>
    </source>
</evidence>
<evidence type="ECO:0000256" key="1">
    <source>
        <dbReference type="ARBA" id="ARBA00022524"/>
    </source>
</evidence>
<evidence type="ECO:0000256" key="3">
    <source>
        <dbReference type="ARBA" id="ARBA00022562"/>
    </source>
</evidence>
<evidence type="ECO:0000256" key="2">
    <source>
        <dbReference type="ARBA" id="ARBA00022561"/>
    </source>
</evidence>